<accession>A0A495X327</accession>
<gene>
    <name evidence="1" type="ORF">DFJ66_0821</name>
</gene>
<protein>
    <recommendedName>
        <fullName evidence="3">Tetratricopeptide repeat protein</fullName>
    </recommendedName>
</protein>
<evidence type="ECO:0000313" key="1">
    <source>
        <dbReference type="EMBL" id="RKT67645.1"/>
    </source>
</evidence>
<proteinExistence type="predicted"/>
<dbReference type="EMBL" id="RBXR01000001">
    <property type="protein sequence ID" value="RKT67645.1"/>
    <property type="molecule type" value="Genomic_DNA"/>
</dbReference>
<keyword evidence="2" id="KW-1185">Reference proteome</keyword>
<comment type="caution">
    <text evidence="1">The sequence shown here is derived from an EMBL/GenBank/DDBJ whole genome shotgun (WGS) entry which is preliminary data.</text>
</comment>
<evidence type="ECO:0008006" key="3">
    <source>
        <dbReference type="Google" id="ProtNLM"/>
    </source>
</evidence>
<evidence type="ECO:0000313" key="2">
    <source>
        <dbReference type="Proteomes" id="UP000272729"/>
    </source>
</evidence>
<dbReference type="InterPro" id="IPR011990">
    <property type="entry name" value="TPR-like_helical_dom_sf"/>
</dbReference>
<dbReference type="AlphaFoldDB" id="A0A495X327"/>
<dbReference type="RefSeq" id="WP_121218085.1">
    <property type="nucleotide sequence ID" value="NZ_JBIUBA010000023.1"/>
</dbReference>
<dbReference type="Proteomes" id="UP000272729">
    <property type="component" value="Unassembled WGS sequence"/>
</dbReference>
<organism evidence="1 2">
    <name type="scientific">Saccharothrix variisporea</name>
    <dbReference type="NCBI Taxonomy" id="543527"/>
    <lineage>
        <taxon>Bacteria</taxon>
        <taxon>Bacillati</taxon>
        <taxon>Actinomycetota</taxon>
        <taxon>Actinomycetes</taxon>
        <taxon>Pseudonocardiales</taxon>
        <taxon>Pseudonocardiaceae</taxon>
        <taxon>Saccharothrix</taxon>
    </lineage>
</organism>
<sequence length="165" mass="19017">MLHQLAWCNLTLNAPVPALEQYTELCQRCAEALDANDEFTLRALLGRMNATGAEGSFAKACSLGKELIEAWWSDRGPADDLTLEAARCYAHWLWAAGRATEARDLYADLHNALPEHHPARATTEYEYHRYREAVAQPRRTMYPLPDRIRNYSRYSQQRWKDGYID</sequence>
<name>A0A495X327_9PSEU</name>
<reference evidence="1 2" key="1">
    <citation type="submission" date="2018-10" db="EMBL/GenBank/DDBJ databases">
        <title>Sequencing the genomes of 1000 actinobacteria strains.</title>
        <authorList>
            <person name="Klenk H.-P."/>
        </authorList>
    </citation>
    <scope>NUCLEOTIDE SEQUENCE [LARGE SCALE GENOMIC DNA]</scope>
    <source>
        <strain evidence="1 2">DSM 43911</strain>
    </source>
</reference>
<dbReference type="Gene3D" id="1.25.40.10">
    <property type="entry name" value="Tetratricopeptide repeat domain"/>
    <property type="match status" value="1"/>
</dbReference>